<dbReference type="RefSeq" id="XP_030746662.1">
    <property type="nucleotide sequence ID" value="XM_030890802.1"/>
</dbReference>
<proteinExistence type="predicted"/>
<protein>
    <submittedName>
        <fullName evidence="3">Uncharacterized protein LOC115875372</fullName>
    </submittedName>
</protein>
<evidence type="ECO:0000313" key="3">
    <source>
        <dbReference type="RefSeq" id="XP_030746662.1"/>
    </source>
</evidence>
<keyword evidence="1" id="KW-0472">Membrane</keyword>
<name>A0A6J2X659_SITOR</name>
<dbReference type="OrthoDB" id="6367990at2759"/>
<accession>A0A6J2X659</accession>
<feature type="transmembrane region" description="Helical" evidence="1">
    <location>
        <begin position="85"/>
        <end position="107"/>
    </location>
</feature>
<evidence type="ECO:0000313" key="2">
    <source>
        <dbReference type="Proteomes" id="UP000504635"/>
    </source>
</evidence>
<dbReference type="Proteomes" id="UP000504635">
    <property type="component" value="Unplaced"/>
</dbReference>
<reference evidence="3" key="1">
    <citation type="submission" date="2025-08" db="UniProtKB">
        <authorList>
            <consortium name="RefSeq"/>
        </authorList>
    </citation>
    <scope>IDENTIFICATION</scope>
    <source>
        <tissue evidence="3">Gonads</tissue>
    </source>
</reference>
<keyword evidence="1" id="KW-1133">Transmembrane helix</keyword>
<keyword evidence="2" id="KW-1185">Reference proteome</keyword>
<dbReference type="CTD" id="41711"/>
<sequence>MPPRLVLLLIAADYKSGVRASDIASQIRKLPAPTSGIRHRRPRLTLPKQQVCADTKNRGEELEDCACGQFRVKRGEMMRCQAGKIGFSGCVFKVALVLAVVSCFQLVAGRNEIKKSRGTCLRYGHACWGAHGKRSGEEAQFARTNAATPTDAEDARTKWFLSKLISPLELRYYGPQDVGNSEGQIPAGERYGEVEKNEAKSINDWNNVPEIKTHGDDSIENLLQSARFLDKRSVRQ</sequence>
<keyword evidence="1" id="KW-0812">Transmembrane</keyword>
<dbReference type="InParanoid" id="A0A6J2X659"/>
<dbReference type="KEGG" id="soy:115875372"/>
<dbReference type="GeneID" id="115875372"/>
<evidence type="ECO:0000256" key="1">
    <source>
        <dbReference type="SAM" id="Phobius"/>
    </source>
</evidence>
<organism evidence="2 3">
    <name type="scientific">Sitophilus oryzae</name>
    <name type="common">Rice weevil</name>
    <name type="synonym">Curculio oryzae</name>
    <dbReference type="NCBI Taxonomy" id="7048"/>
    <lineage>
        <taxon>Eukaryota</taxon>
        <taxon>Metazoa</taxon>
        <taxon>Ecdysozoa</taxon>
        <taxon>Arthropoda</taxon>
        <taxon>Hexapoda</taxon>
        <taxon>Insecta</taxon>
        <taxon>Pterygota</taxon>
        <taxon>Neoptera</taxon>
        <taxon>Endopterygota</taxon>
        <taxon>Coleoptera</taxon>
        <taxon>Polyphaga</taxon>
        <taxon>Cucujiformia</taxon>
        <taxon>Curculionidae</taxon>
        <taxon>Dryophthorinae</taxon>
        <taxon>Sitophilus</taxon>
    </lineage>
</organism>
<dbReference type="AlphaFoldDB" id="A0A6J2X659"/>
<gene>
    <name evidence="3" type="primary">LOC115875372</name>
</gene>